<dbReference type="VEuPathDB" id="FungiDB:BO71DRAFT_286806"/>
<gene>
    <name evidence="1" type="ORF">BO71DRAFT_286806</name>
</gene>
<protein>
    <submittedName>
        <fullName evidence="1">Uncharacterized protein</fullName>
    </submittedName>
</protein>
<proteinExistence type="predicted"/>
<evidence type="ECO:0000313" key="1">
    <source>
        <dbReference type="EMBL" id="PYH91982.1"/>
    </source>
</evidence>
<keyword evidence="2" id="KW-1185">Reference proteome</keyword>
<feature type="non-terminal residue" evidence="1">
    <location>
        <position position="72"/>
    </location>
</feature>
<reference evidence="1 2" key="1">
    <citation type="submission" date="2018-02" db="EMBL/GenBank/DDBJ databases">
        <title>The genomes of Aspergillus section Nigri reveals drivers in fungal speciation.</title>
        <authorList>
            <consortium name="DOE Joint Genome Institute"/>
            <person name="Vesth T.C."/>
            <person name="Nybo J."/>
            <person name="Theobald S."/>
            <person name="Brandl J."/>
            <person name="Frisvad J.C."/>
            <person name="Nielsen K.F."/>
            <person name="Lyhne E.K."/>
            <person name="Kogle M.E."/>
            <person name="Kuo A."/>
            <person name="Riley R."/>
            <person name="Clum A."/>
            <person name="Nolan M."/>
            <person name="Lipzen A."/>
            <person name="Salamov A."/>
            <person name="Henrissat B."/>
            <person name="Wiebenga A."/>
            <person name="De vries R.P."/>
            <person name="Grigoriev I.V."/>
            <person name="Mortensen U.H."/>
            <person name="Andersen M.R."/>
            <person name="Baker S.E."/>
        </authorList>
    </citation>
    <scope>NUCLEOTIDE SEQUENCE [LARGE SCALE GENOMIC DNA]</scope>
    <source>
        <strain evidence="1 2">CBS 707.79</strain>
    </source>
</reference>
<sequence length="72" mass="8127">FNDGKHDALLAMIGWAENGTVSTYLVGTKFHDECTLDYVEEHRPICLFPQQVKYKGGGEVFGPENWECASLY</sequence>
<dbReference type="EMBL" id="KZ825929">
    <property type="protein sequence ID" value="PYH91982.1"/>
    <property type="molecule type" value="Genomic_DNA"/>
</dbReference>
<accession>A0A319ELY6</accession>
<dbReference type="OrthoDB" id="4432685at2759"/>
<name>A0A319ELY6_9EURO</name>
<dbReference type="STRING" id="1448320.A0A319ELY6"/>
<dbReference type="Proteomes" id="UP000247810">
    <property type="component" value="Unassembled WGS sequence"/>
</dbReference>
<feature type="non-terminal residue" evidence="1">
    <location>
        <position position="1"/>
    </location>
</feature>
<organism evidence="1 2">
    <name type="scientific">Aspergillus ellipticus CBS 707.79</name>
    <dbReference type="NCBI Taxonomy" id="1448320"/>
    <lineage>
        <taxon>Eukaryota</taxon>
        <taxon>Fungi</taxon>
        <taxon>Dikarya</taxon>
        <taxon>Ascomycota</taxon>
        <taxon>Pezizomycotina</taxon>
        <taxon>Eurotiomycetes</taxon>
        <taxon>Eurotiomycetidae</taxon>
        <taxon>Eurotiales</taxon>
        <taxon>Aspergillaceae</taxon>
        <taxon>Aspergillus</taxon>
        <taxon>Aspergillus subgen. Circumdati</taxon>
    </lineage>
</organism>
<dbReference type="AlphaFoldDB" id="A0A319ELY6"/>
<evidence type="ECO:0000313" key="2">
    <source>
        <dbReference type="Proteomes" id="UP000247810"/>
    </source>
</evidence>